<keyword evidence="5 6" id="KW-0472">Membrane</keyword>
<feature type="transmembrane region" description="Helical" evidence="6">
    <location>
        <begin position="265"/>
        <end position="286"/>
    </location>
</feature>
<name>A0ABW2D0V5_9ACTN</name>
<keyword evidence="3 6" id="KW-0812">Transmembrane</keyword>
<evidence type="ECO:0000256" key="3">
    <source>
        <dbReference type="ARBA" id="ARBA00022692"/>
    </source>
</evidence>
<comment type="subcellular location">
    <subcellularLocation>
        <location evidence="1">Cell membrane</location>
        <topology evidence="1">Multi-pass membrane protein</topology>
    </subcellularLocation>
</comment>
<reference evidence="9" key="1">
    <citation type="journal article" date="2019" name="Int. J. Syst. Evol. Microbiol.">
        <title>The Global Catalogue of Microorganisms (GCM) 10K type strain sequencing project: providing services to taxonomists for standard genome sequencing and annotation.</title>
        <authorList>
            <consortium name="The Broad Institute Genomics Platform"/>
            <consortium name="The Broad Institute Genome Sequencing Center for Infectious Disease"/>
            <person name="Wu L."/>
            <person name="Ma J."/>
        </authorList>
    </citation>
    <scope>NUCLEOTIDE SEQUENCE [LARGE SCALE GENOMIC DNA]</scope>
    <source>
        <strain evidence="9">JCM 3369</strain>
    </source>
</reference>
<feature type="transmembrane region" description="Helical" evidence="6">
    <location>
        <begin position="92"/>
        <end position="112"/>
    </location>
</feature>
<keyword evidence="9" id="KW-1185">Reference proteome</keyword>
<evidence type="ECO:0000256" key="1">
    <source>
        <dbReference type="ARBA" id="ARBA00004651"/>
    </source>
</evidence>
<evidence type="ECO:0000259" key="7">
    <source>
        <dbReference type="PROSITE" id="PS50850"/>
    </source>
</evidence>
<evidence type="ECO:0000256" key="2">
    <source>
        <dbReference type="ARBA" id="ARBA00022475"/>
    </source>
</evidence>
<protein>
    <submittedName>
        <fullName evidence="8">Nitrate/nitrite transporter</fullName>
    </submittedName>
</protein>
<feature type="transmembrane region" description="Helical" evidence="6">
    <location>
        <begin position="317"/>
        <end position="340"/>
    </location>
</feature>
<feature type="transmembrane region" description="Helical" evidence="6">
    <location>
        <begin position="182"/>
        <end position="201"/>
    </location>
</feature>
<dbReference type="PANTHER" id="PTHR43124">
    <property type="entry name" value="PURINE EFFLUX PUMP PBUE"/>
    <property type="match status" value="1"/>
</dbReference>
<dbReference type="InterPro" id="IPR050189">
    <property type="entry name" value="MFS_Efflux_Transporters"/>
</dbReference>
<feature type="domain" description="Major facilitator superfamily (MFS) profile" evidence="7">
    <location>
        <begin position="27"/>
        <end position="409"/>
    </location>
</feature>
<keyword evidence="4 6" id="KW-1133">Transmembrane helix</keyword>
<dbReference type="InterPro" id="IPR020846">
    <property type="entry name" value="MFS_dom"/>
</dbReference>
<evidence type="ECO:0000256" key="5">
    <source>
        <dbReference type="ARBA" id="ARBA00023136"/>
    </source>
</evidence>
<gene>
    <name evidence="8" type="ORF">ACFQKB_42430</name>
</gene>
<feature type="transmembrane region" description="Helical" evidence="6">
    <location>
        <begin position="386"/>
        <end position="404"/>
    </location>
</feature>
<evidence type="ECO:0000256" key="4">
    <source>
        <dbReference type="ARBA" id="ARBA00022989"/>
    </source>
</evidence>
<accession>A0ABW2D0V5</accession>
<organism evidence="8 9">
    <name type="scientific">Actinomadura yumaensis</name>
    <dbReference type="NCBI Taxonomy" id="111807"/>
    <lineage>
        <taxon>Bacteria</taxon>
        <taxon>Bacillati</taxon>
        <taxon>Actinomycetota</taxon>
        <taxon>Actinomycetes</taxon>
        <taxon>Streptosporangiales</taxon>
        <taxon>Thermomonosporaceae</taxon>
        <taxon>Actinomadura</taxon>
    </lineage>
</organism>
<feature type="transmembrane region" description="Helical" evidence="6">
    <location>
        <begin position="352"/>
        <end position="374"/>
    </location>
</feature>
<dbReference type="InterPro" id="IPR011701">
    <property type="entry name" value="MFS"/>
</dbReference>
<dbReference type="EMBL" id="JBHSXS010000054">
    <property type="protein sequence ID" value="MFC6886479.1"/>
    <property type="molecule type" value="Genomic_DNA"/>
</dbReference>
<dbReference type="Gene3D" id="1.20.1250.20">
    <property type="entry name" value="MFS general substrate transporter like domains"/>
    <property type="match status" value="1"/>
</dbReference>
<dbReference type="PANTHER" id="PTHR43124:SF3">
    <property type="entry name" value="CHLORAMPHENICOL EFFLUX PUMP RV0191"/>
    <property type="match status" value="1"/>
</dbReference>
<comment type="caution">
    <text evidence="8">The sequence shown here is derived from an EMBL/GenBank/DDBJ whole genome shotgun (WGS) entry which is preliminary data.</text>
</comment>
<dbReference type="Proteomes" id="UP001596380">
    <property type="component" value="Unassembled WGS sequence"/>
</dbReference>
<sequence length="424" mass="44001">MTSRPRDPSPAGPDGGDLADDPRKWVMLAIVSAGFLVMTMNWFNIAPGFGQISDAFGLEIPEVATLISVFVVGYGVFHIPGGFLATRWGMRSVLAIGLAVEGGAAVLSAIAPNYATLMATRVVCGVGASVFAAIGVAAVSVWFQRRHHALALGVTSACFALGSALGLYVWDPVTDGLGWRGALALGGAICVGVAVVSALFFRVPAGSERLHGIRLSREAVRETLGNRDMWLYGLAFLGAYGAFLGGSQLLGDYGHDQRHFGSTEVGLAALLIGVAGVPGSVLGGWISDRFASVRTVFTVAAVVEGLFFFLVPMVGTGWFWLPAFGIGFMFNFGFAVWQTVPGTARGVSEENIGTAVGLMLTVSAVGGFLLPFLFGRIAPSGGYGMAWGFFGVVAIVCAFAALLVRRPAPAAAEADEVGLAPAEA</sequence>
<feature type="transmembrane region" description="Helical" evidence="6">
    <location>
        <begin position="63"/>
        <end position="85"/>
    </location>
</feature>
<dbReference type="SUPFAM" id="SSF103473">
    <property type="entry name" value="MFS general substrate transporter"/>
    <property type="match status" value="1"/>
</dbReference>
<evidence type="ECO:0000313" key="9">
    <source>
        <dbReference type="Proteomes" id="UP001596380"/>
    </source>
</evidence>
<keyword evidence="2" id="KW-1003">Cell membrane</keyword>
<feature type="transmembrane region" description="Helical" evidence="6">
    <location>
        <begin position="293"/>
        <end position="311"/>
    </location>
</feature>
<proteinExistence type="predicted"/>
<dbReference type="InterPro" id="IPR036259">
    <property type="entry name" value="MFS_trans_sf"/>
</dbReference>
<evidence type="ECO:0000256" key="6">
    <source>
        <dbReference type="SAM" id="Phobius"/>
    </source>
</evidence>
<feature type="transmembrane region" description="Helical" evidence="6">
    <location>
        <begin position="118"/>
        <end position="143"/>
    </location>
</feature>
<feature type="transmembrane region" description="Helical" evidence="6">
    <location>
        <begin position="25"/>
        <end position="43"/>
    </location>
</feature>
<feature type="transmembrane region" description="Helical" evidence="6">
    <location>
        <begin position="150"/>
        <end position="170"/>
    </location>
</feature>
<feature type="transmembrane region" description="Helical" evidence="6">
    <location>
        <begin position="230"/>
        <end position="250"/>
    </location>
</feature>
<dbReference type="Pfam" id="PF07690">
    <property type="entry name" value="MFS_1"/>
    <property type="match status" value="1"/>
</dbReference>
<dbReference type="PROSITE" id="PS50850">
    <property type="entry name" value="MFS"/>
    <property type="match status" value="1"/>
</dbReference>
<dbReference type="RefSeq" id="WP_160818994.1">
    <property type="nucleotide sequence ID" value="NZ_JBHSXE010000001.1"/>
</dbReference>
<evidence type="ECO:0000313" key="8">
    <source>
        <dbReference type="EMBL" id="MFC6886479.1"/>
    </source>
</evidence>